<feature type="domain" description="Amidase" evidence="1">
    <location>
        <begin position="16"/>
        <end position="116"/>
    </location>
</feature>
<dbReference type="Pfam" id="PF01425">
    <property type="entry name" value="Amidase"/>
    <property type="match status" value="1"/>
</dbReference>
<dbReference type="PANTHER" id="PTHR11895:SF73">
    <property type="entry name" value="AMIDASE FAMILY PROTEIN"/>
    <property type="match status" value="1"/>
</dbReference>
<dbReference type="AlphaFoldDB" id="A0AAD8H054"/>
<dbReference type="PANTHER" id="PTHR11895">
    <property type="entry name" value="TRANSAMIDASE"/>
    <property type="match status" value="1"/>
</dbReference>
<dbReference type="InterPro" id="IPR036928">
    <property type="entry name" value="AS_sf"/>
</dbReference>
<dbReference type="Gene3D" id="3.90.1300.10">
    <property type="entry name" value="Amidase signature (AS) domain"/>
    <property type="match status" value="1"/>
</dbReference>
<protein>
    <recommendedName>
        <fullName evidence="1">Amidase domain-containing protein</fullName>
    </recommendedName>
</protein>
<dbReference type="Proteomes" id="UP001237642">
    <property type="component" value="Unassembled WGS sequence"/>
</dbReference>
<dbReference type="GO" id="GO:0050567">
    <property type="term" value="F:glutaminyl-tRNA synthase (glutamine-hydrolyzing) activity"/>
    <property type="evidence" value="ECO:0007669"/>
    <property type="project" value="TreeGrafter"/>
</dbReference>
<reference evidence="2" key="2">
    <citation type="submission" date="2023-05" db="EMBL/GenBank/DDBJ databases">
        <authorList>
            <person name="Schelkunov M.I."/>
        </authorList>
    </citation>
    <scope>NUCLEOTIDE SEQUENCE</scope>
    <source>
        <strain evidence="2">Hsosn_3</strain>
        <tissue evidence="2">Leaf</tissue>
    </source>
</reference>
<keyword evidence="3" id="KW-1185">Reference proteome</keyword>
<dbReference type="SUPFAM" id="SSF75304">
    <property type="entry name" value="Amidase signature (AS) enzymes"/>
    <property type="match status" value="1"/>
</dbReference>
<evidence type="ECO:0000313" key="2">
    <source>
        <dbReference type="EMBL" id="KAK1357981.1"/>
    </source>
</evidence>
<organism evidence="2 3">
    <name type="scientific">Heracleum sosnowskyi</name>
    <dbReference type="NCBI Taxonomy" id="360622"/>
    <lineage>
        <taxon>Eukaryota</taxon>
        <taxon>Viridiplantae</taxon>
        <taxon>Streptophyta</taxon>
        <taxon>Embryophyta</taxon>
        <taxon>Tracheophyta</taxon>
        <taxon>Spermatophyta</taxon>
        <taxon>Magnoliopsida</taxon>
        <taxon>eudicotyledons</taxon>
        <taxon>Gunneridae</taxon>
        <taxon>Pentapetalae</taxon>
        <taxon>asterids</taxon>
        <taxon>campanulids</taxon>
        <taxon>Apiales</taxon>
        <taxon>Apiaceae</taxon>
        <taxon>Apioideae</taxon>
        <taxon>apioid superclade</taxon>
        <taxon>Tordylieae</taxon>
        <taxon>Tordyliinae</taxon>
        <taxon>Heracleum</taxon>
    </lineage>
</organism>
<comment type="caution">
    <text evidence="2">The sequence shown here is derived from an EMBL/GenBank/DDBJ whole genome shotgun (WGS) entry which is preliminary data.</text>
</comment>
<accession>A0AAD8H054</accession>
<evidence type="ECO:0000313" key="3">
    <source>
        <dbReference type="Proteomes" id="UP001237642"/>
    </source>
</evidence>
<evidence type="ECO:0000259" key="1">
    <source>
        <dbReference type="Pfam" id="PF01425"/>
    </source>
</evidence>
<reference evidence="2" key="1">
    <citation type="submission" date="2023-02" db="EMBL/GenBank/DDBJ databases">
        <title>Genome of toxic invasive species Heracleum sosnowskyi carries increased number of genes despite the absence of recent whole-genome duplications.</title>
        <authorList>
            <person name="Schelkunov M."/>
            <person name="Shtratnikova V."/>
            <person name="Makarenko M."/>
            <person name="Klepikova A."/>
            <person name="Omelchenko D."/>
            <person name="Novikova G."/>
            <person name="Obukhova E."/>
            <person name="Bogdanov V."/>
            <person name="Penin A."/>
            <person name="Logacheva M."/>
        </authorList>
    </citation>
    <scope>NUCLEOTIDE SEQUENCE</scope>
    <source>
        <strain evidence="2">Hsosn_3</strain>
        <tissue evidence="2">Leaf</tissue>
    </source>
</reference>
<dbReference type="InterPro" id="IPR023631">
    <property type="entry name" value="Amidase_dom"/>
</dbReference>
<dbReference type="InterPro" id="IPR000120">
    <property type="entry name" value="Amidase"/>
</dbReference>
<sequence length="133" mass="14691">MTNELSVIHHKPIPSIGPLHGKPYGLKEIIVVPQYKTTWGSNSFKDQVLDIEAWVYKRITNFKSRNAGAVLVAKIVSGSRTYDDIFFGGRTKNPWNIEEYSTGSSAGPGSSTSAGVRLLFSHLKAERRIQLSA</sequence>
<name>A0AAD8H054_9APIA</name>
<gene>
    <name evidence="2" type="ORF">POM88_051237</name>
</gene>
<dbReference type="EMBL" id="JAUIZM010000011">
    <property type="protein sequence ID" value="KAK1357981.1"/>
    <property type="molecule type" value="Genomic_DNA"/>
</dbReference>
<proteinExistence type="predicted"/>